<organism evidence="2 3">
    <name type="scientific">Mesorhizobium opportunistum</name>
    <dbReference type="NCBI Taxonomy" id="593909"/>
    <lineage>
        <taxon>Bacteria</taxon>
        <taxon>Pseudomonadati</taxon>
        <taxon>Pseudomonadota</taxon>
        <taxon>Alphaproteobacteria</taxon>
        <taxon>Hyphomicrobiales</taxon>
        <taxon>Phyllobacteriaceae</taxon>
        <taxon>Mesorhizobium</taxon>
    </lineage>
</organism>
<feature type="domain" description="Reverse transcriptase" evidence="1">
    <location>
        <begin position="1"/>
        <end position="73"/>
    </location>
</feature>
<keyword evidence="2" id="KW-0695">RNA-directed DNA polymerase</keyword>
<accession>A0ABV1YSC4</accession>
<keyword evidence="2" id="KW-0548">Nucleotidyltransferase</keyword>
<dbReference type="EMBL" id="JAMYPJ010000148">
    <property type="protein sequence ID" value="MER8937862.1"/>
    <property type="molecule type" value="Genomic_DNA"/>
</dbReference>
<protein>
    <submittedName>
        <fullName evidence="2">Reverse transcriptase domain-containing protein</fullName>
    </submittedName>
</protein>
<keyword evidence="3" id="KW-1185">Reference proteome</keyword>
<evidence type="ECO:0000259" key="1">
    <source>
        <dbReference type="PROSITE" id="PS50878"/>
    </source>
</evidence>
<dbReference type="InterPro" id="IPR000477">
    <property type="entry name" value="RT_dom"/>
</dbReference>
<sequence length="130" mass="15173">MIVRYADDFVMGFEKKADAEEMLLALKARLAGFGLTLHEDKTRLIEFGRFAALSRQRRGERRPETFAFLGFTHYCGRTRDGRFIVKHKTEGKRLTRKLTALRQAAWRLMHAPMAAQHRWFAAVLRGHYGY</sequence>
<dbReference type="RefSeq" id="WP_352658227.1">
    <property type="nucleotide sequence ID" value="NZ_JAMYPJ010000148.1"/>
</dbReference>
<evidence type="ECO:0000313" key="2">
    <source>
        <dbReference type="EMBL" id="MER8937862.1"/>
    </source>
</evidence>
<dbReference type="SUPFAM" id="SSF56672">
    <property type="entry name" value="DNA/RNA polymerases"/>
    <property type="match status" value="1"/>
</dbReference>
<reference evidence="2 3" key="1">
    <citation type="journal article" date="2024" name="Proc. Natl. Acad. Sci. U.S.A.">
        <title>The evolutionary genomics of adaptation to stress in wild rhizobium bacteria.</title>
        <authorList>
            <person name="Kehlet-Delgado H."/>
            <person name="Montoya A.P."/>
            <person name="Jensen K.T."/>
            <person name="Wendlandt C.E."/>
            <person name="Dexheimer C."/>
            <person name="Roberts M."/>
            <person name="Torres Martinez L."/>
            <person name="Friesen M.L."/>
            <person name="Griffitts J.S."/>
            <person name="Porter S.S."/>
        </authorList>
    </citation>
    <scope>NUCLEOTIDE SEQUENCE [LARGE SCALE GENOMIC DNA]</scope>
    <source>
        <strain evidence="2 3">M0729</strain>
    </source>
</reference>
<dbReference type="InterPro" id="IPR043502">
    <property type="entry name" value="DNA/RNA_pol_sf"/>
</dbReference>
<comment type="caution">
    <text evidence="2">The sequence shown here is derived from an EMBL/GenBank/DDBJ whole genome shotgun (WGS) entry which is preliminary data.</text>
</comment>
<feature type="non-terminal residue" evidence="2">
    <location>
        <position position="130"/>
    </location>
</feature>
<dbReference type="Pfam" id="PF00078">
    <property type="entry name" value="RVT_1"/>
    <property type="match status" value="1"/>
</dbReference>
<dbReference type="PROSITE" id="PS50878">
    <property type="entry name" value="RT_POL"/>
    <property type="match status" value="1"/>
</dbReference>
<name>A0ABV1YSC4_9HYPH</name>
<keyword evidence="2" id="KW-0808">Transferase</keyword>
<proteinExistence type="predicted"/>
<dbReference type="Proteomes" id="UP001464387">
    <property type="component" value="Unassembled WGS sequence"/>
</dbReference>
<dbReference type="GO" id="GO:0003964">
    <property type="term" value="F:RNA-directed DNA polymerase activity"/>
    <property type="evidence" value="ECO:0007669"/>
    <property type="project" value="UniProtKB-KW"/>
</dbReference>
<gene>
    <name evidence="2" type="ORF">NKI33_33735</name>
</gene>
<evidence type="ECO:0000313" key="3">
    <source>
        <dbReference type="Proteomes" id="UP001464387"/>
    </source>
</evidence>